<feature type="domain" description="Methyl-accepting transducer" evidence="12">
    <location>
        <begin position="391"/>
        <end position="627"/>
    </location>
</feature>
<keyword evidence="7 9" id="KW-0807">Transducer</keyword>
<keyword evidence="5 11" id="KW-1133">Transmembrane helix</keyword>
<evidence type="ECO:0000256" key="11">
    <source>
        <dbReference type="SAM" id="Phobius"/>
    </source>
</evidence>
<dbReference type="CDD" id="cd18773">
    <property type="entry name" value="PDC1_HK_sensor"/>
    <property type="match status" value="1"/>
</dbReference>
<dbReference type="InterPro" id="IPR033479">
    <property type="entry name" value="dCache_1"/>
</dbReference>
<dbReference type="PROSITE" id="PS50885">
    <property type="entry name" value="HAMP"/>
    <property type="match status" value="1"/>
</dbReference>
<sequence length="677" mass="71524">MKIKSIQTRLLIILLPLIIVLLGALAGVSYYLSEQYLAKSVDETAIAVGTDYANRVQGDVEFMIAQLEDLASIQRIRTGTDKGQIVTAMAEAQQRLGKFDAIVFVSPDGAGVTSIGTTAAYGERDYFKKVIATKKTVVSDPLVSKSTGKLAVVLAVPVMNNGQLTGALVGTFAVERLDKMLSNLKFLDTGYGHLSDDSGNMIAHPRHPEFVNKLNLGEKKVNSELTKQTAAELDDNLIKLFKTAAQEGKQSRDVYKSIDGVTKVAVSTPIDLPGNRWVMMVEAPEAEATKVLGSLARTMIGIAVICLLLATGAIVVIAKRFAKPISLLRDECLLLAQGNLRESEARVFSEDEIGQLEASFQEMRRNLRELTAKISSQSEQVAASSEELTASAEQSAQAANQVAIAITEVAQGTNNQIQAVEQTLAVVEQISAAIEQTAATSNEVASMAVETTEAVKGGQQAVNKAVLQMDNVGKGSAELQVTVDKLAESSKQIGQIVSVISGIAGQTNLLALNAAIEAARAGEAGRGFAVVAEEVRKLAEQSATAATEITALVTENTNSIDGAVAVMHSSTENIKVGIEVVNGAGQAFEAIAQQIQEMADQVKEISAATQEVAVGSQRIVESVKNIEATSKASAVQAETVSAATEEQSASMEEIASSSQGMARLAADMQQAISVFKI</sequence>
<evidence type="ECO:0000256" key="6">
    <source>
        <dbReference type="ARBA" id="ARBA00023136"/>
    </source>
</evidence>
<dbReference type="RefSeq" id="WP_094606974.1">
    <property type="nucleotide sequence ID" value="NZ_CP155573.1"/>
</dbReference>
<dbReference type="Gene3D" id="1.10.287.950">
    <property type="entry name" value="Methyl-accepting chemotaxis protein"/>
    <property type="match status" value="1"/>
</dbReference>
<evidence type="ECO:0000256" key="10">
    <source>
        <dbReference type="SAM" id="Coils"/>
    </source>
</evidence>
<comment type="similarity">
    <text evidence="8">Belongs to the methyl-accepting chemotaxis (MCP) protein family.</text>
</comment>
<dbReference type="CDD" id="cd06225">
    <property type="entry name" value="HAMP"/>
    <property type="match status" value="1"/>
</dbReference>
<keyword evidence="6 11" id="KW-0472">Membrane</keyword>
<feature type="domain" description="HAMP" evidence="13">
    <location>
        <begin position="319"/>
        <end position="372"/>
    </location>
</feature>
<dbReference type="Gene3D" id="6.10.340.10">
    <property type="match status" value="1"/>
</dbReference>
<dbReference type="PANTHER" id="PTHR32089">
    <property type="entry name" value="METHYL-ACCEPTING CHEMOTAXIS PROTEIN MCPB"/>
    <property type="match status" value="1"/>
</dbReference>
<dbReference type="InterPro" id="IPR003660">
    <property type="entry name" value="HAMP_dom"/>
</dbReference>
<feature type="transmembrane region" description="Helical" evidence="11">
    <location>
        <begin position="299"/>
        <end position="318"/>
    </location>
</feature>
<name>A0ABZ3ISA9_9FIRM</name>
<evidence type="ECO:0000256" key="1">
    <source>
        <dbReference type="ARBA" id="ARBA00004651"/>
    </source>
</evidence>
<dbReference type="InterPro" id="IPR029151">
    <property type="entry name" value="Sensor-like_sf"/>
</dbReference>
<dbReference type="SUPFAM" id="SSF103190">
    <property type="entry name" value="Sensory domain-like"/>
    <property type="match status" value="1"/>
</dbReference>
<evidence type="ECO:0000259" key="13">
    <source>
        <dbReference type="PROSITE" id="PS50885"/>
    </source>
</evidence>
<evidence type="ECO:0000256" key="3">
    <source>
        <dbReference type="ARBA" id="ARBA00022500"/>
    </source>
</evidence>
<gene>
    <name evidence="14" type="primary">mcpA_6</name>
    <name evidence="14" type="ORF">SPSIL_048270</name>
</gene>
<dbReference type="EMBL" id="CP155573">
    <property type="protein sequence ID" value="XFO68604.1"/>
    <property type="molecule type" value="Genomic_DNA"/>
</dbReference>
<evidence type="ECO:0000256" key="5">
    <source>
        <dbReference type="ARBA" id="ARBA00022989"/>
    </source>
</evidence>
<evidence type="ECO:0000256" key="7">
    <source>
        <dbReference type="ARBA" id="ARBA00023224"/>
    </source>
</evidence>
<evidence type="ECO:0000256" key="9">
    <source>
        <dbReference type="PROSITE-ProRule" id="PRU00284"/>
    </source>
</evidence>
<keyword evidence="2" id="KW-1003">Cell membrane</keyword>
<dbReference type="Pfam" id="PF00672">
    <property type="entry name" value="HAMP"/>
    <property type="match status" value="1"/>
</dbReference>
<dbReference type="Proteomes" id="UP000216752">
    <property type="component" value="Chromosome"/>
</dbReference>
<proteinExistence type="inferred from homology"/>
<keyword evidence="3" id="KW-0145">Chemotaxis</keyword>
<dbReference type="PROSITE" id="PS50111">
    <property type="entry name" value="CHEMOTAXIS_TRANSDUC_2"/>
    <property type="match status" value="1"/>
</dbReference>
<evidence type="ECO:0000256" key="4">
    <source>
        <dbReference type="ARBA" id="ARBA00022692"/>
    </source>
</evidence>
<organism evidence="14 15">
    <name type="scientific">Sporomusa silvacetica DSM 10669</name>
    <dbReference type="NCBI Taxonomy" id="1123289"/>
    <lineage>
        <taxon>Bacteria</taxon>
        <taxon>Bacillati</taxon>
        <taxon>Bacillota</taxon>
        <taxon>Negativicutes</taxon>
        <taxon>Selenomonadales</taxon>
        <taxon>Sporomusaceae</taxon>
        <taxon>Sporomusa</taxon>
    </lineage>
</organism>
<evidence type="ECO:0000313" key="15">
    <source>
        <dbReference type="Proteomes" id="UP000216752"/>
    </source>
</evidence>
<evidence type="ECO:0000256" key="2">
    <source>
        <dbReference type="ARBA" id="ARBA00022475"/>
    </source>
</evidence>
<feature type="coiled-coil region" evidence="10">
    <location>
        <begin position="353"/>
        <end position="387"/>
    </location>
</feature>
<comment type="subcellular location">
    <subcellularLocation>
        <location evidence="1">Cell membrane</location>
        <topology evidence="1">Multi-pass membrane protein</topology>
    </subcellularLocation>
</comment>
<dbReference type="Pfam" id="PF02743">
    <property type="entry name" value="dCache_1"/>
    <property type="match status" value="1"/>
</dbReference>
<dbReference type="Gene3D" id="3.30.450.20">
    <property type="entry name" value="PAS domain"/>
    <property type="match status" value="1"/>
</dbReference>
<dbReference type="SMART" id="SM00304">
    <property type="entry name" value="HAMP"/>
    <property type="match status" value="1"/>
</dbReference>
<dbReference type="PANTHER" id="PTHR32089:SF112">
    <property type="entry name" value="LYSOZYME-LIKE PROTEIN-RELATED"/>
    <property type="match status" value="1"/>
</dbReference>
<keyword evidence="4 11" id="KW-0812">Transmembrane</keyword>
<accession>A0ABZ3ISA9</accession>
<dbReference type="InterPro" id="IPR004089">
    <property type="entry name" value="MCPsignal_dom"/>
</dbReference>
<dbReference type="CDD" id="cd11386">
    <property type="entry name" value="MCP_signal"/>
    <property type="match status" value="1"/>
</dbReference>
<dbReference type="CDD" id="cd12912">
    <property type="entry name" value="PDC2_MCP_like"/>
    <property type="match status" value="1"/>
</dbReference>
<protein>
    <submittedName>
        <fullName evidence="14">Methyl-accepting chemotaxis protein McpA</fullName>
    </submittedName>
</protein>
<dbReference type="SMART" id="SM00283">
    <property type="entry name" value="MA"/>
    <property type="match status" value="1"/>
</dbReference>
<reference evidence="14" key="1">
    <citation type="submission" date="2024-05" db="EMBL/GenBank/DDBJ databases">
        <title>Isolation and characterization of Sporomusa carbonis sp. nov., a carboxydotrophic hydrogenogen in the genus of Sporomusa isolated from a charcoal burning pile.</title>
        <authorList>
            <person name="Boeer T."/>
            <person name="Rosenbaum F."/>
            <person name="Eysell L."/>
            <person name="Mueller V."/>
            <person name="Daniel R."/>
            <person name="Poehlein A."/>
        </authorList>
    </citation>
    <scope>NUCLEOTIDE SEQUENCE [LARGE SCALE GENOMIC DNA]</scope>
    <source>
        <strain evidence="14">DSM 10669</strain>
    </source>
</reference>
<dbReference type="Pfam" id="PF00015">
    <property type="entry name" value="MCPsignal"/>
    <property type="match status" value="1"/>
</dbReference>
<evidence type="ECO:0000313" key="14">
    <source>
        <dbReference type="EMBL" id="XFO68604.1"/>
    </source>
</evidence>
<dbReference type="SUPFAM" id="SSF58104">
    <property type="entry name" value="Methyl-accepting chemotaxis protein (MCP) signaling domain"/>
    <property type="match status" value="1"/>
</dbReference>
<evidence type="ECO:0000259" key="12">
    <source>
        <dbReference type="PROSITE" id="PS50111"/>
    </source>
</evidence>
<keyword evidence="15" id="KW-1185">Reference proteome</keyword>
<keyword evidence="10" id="KW-0175">Coiled coil</keyword>
<evidence type="ECO:0000256" key="8">
    <source>
        <dbReference type="ARBA" id="ARBA00029447"/>
    </source>
</evidence>